<gene>
    <name evidence="2" type="ORF">DPMN_178521</name>
</gene>
<evidence type="ECO:0000256" key="1">
    <source>
        <dbReference type="SAM" id="MobiDB-lite"/>
    </source>
</evidence>
<dbReference type="EMBL" id="JAIWYP010000009">
    <property type="protein sequence ID" value="KAH3777083.1"/>
    <property type="molecule type" value="Genomic_DNA"/>
</dbReference>
<reference evidence="2" key="2">
    <citation type="submission" date="2020-11" db="EMBL/GenBank/DDBJ databases">
        <authorList>
            <person name="McCartney M.A."/>
            <person name="Auch B."/>
            <person name="Kono T."/>
            <person name="Mallez S."/>
            <person name="Becker A."/>
            <person name="Gohl D.M."/>
            <person name="Silverstein K.A.T."/>
            <person name="Koren S."/>
            <person name="Bechman K.B."/>
            <person name="Herman A."/>
            <person name="Abrahante J.E."/>
            <person name="Garbe J."/>
        </authorList>
    </citation>
    <scope>NUCLEOTIDE SEQUENCE</scope>
    <source>
        <strain evidence="2">Duluth1</strain>
        <tissue evidence="2">Whole animal</tissue>
    </source>
</reference>
<comment type="caution">
    <text evidence="2">The sequence shown here is derived from an EMBL/GenBank/DDBJ whole genome shotgun (WGS) entry which is preliminary data.</text>
</comment>
<accession>A0A9D4ECC1</accession>
<sequence length="92" mass="10448">MDLKKLQIPIHFGMHNKLKHFNFQPRQVSSSTSTSLTRLRSRSPKVAGMTTWSCGTDRSDSRTLSRDSAATSFRSPCRRNLAFFGRDSRPTT</sequence>
<evidence type="ECO:0000313" key="3">
    <source>
        <dbReference type="Proteomes" id="UP000828390"/>
    </source>
</evidence>
<keyword evidence="3" id="KW-1185">Reference proteome</keyword>
<evidence type="ECO:0000313" key="2">
    <source>
        <dbReference type="EMBL" id="KAH3777083.1"/>
    </source>
</evidence>
<dbReference type="AlphaFoldDB" id="A0A9D4ECC1"/>
<protein>
    <submittedName>
        <fullName evidence="2">Uncharacterized protein</fullName>
    </submittedName>
</protein>
<organism evidence="2 3">
    <name type="scientific">Dreissena polymorpha</name>
    <name type="common">Zebra mussel</name>
    <name type="synonym">Mytilus polymorpha</name>
    <dbReference type="NCBI Taxonomy" id="45954"/>
    <lineage>
        <taxon>Eukaryota</taxon>
        <taxon>Metazoa</taxon>
        <taxon>Spiralia</taxon>
        <taxon>Lophotrochozoa</taxon>
        <taxon>Mollusca</taxon>
        <taxon>Bivalvia</taxon>
        <taxon>Autobranchia</taxon>
        <taxon>Heteroconchia</taxon>
        <taxon>Euheterodonta</taxon>
        <taxon>Imparidentia</taxon>
        <taxon>Neoheterodontei</taxon>
        <taxon>Myida</taxon>
        <taxon>Dreissenoidea</taxon>
        <taxon>Dreissenidae</taxon>
        <taxon>Dreissena</taxon>
    </lineage>
</organism>
<reference evidence="2" key="1">
    <citation type="journal article" date="2019" name="bioRxiv">
        <title>The Genome of the Zebra Mussel, Dreissena polymorpha: A Resource for Invasive Species Research.</title>
        <authorList>
            <person name="McCartney M.A."/>
            <person name="Auch B."/>
            <person name="Kono T."/>
            <person name="Mallez S."/>
            <person name="Zhang Y."/>
            <person name="Obille A."/>
            <person name="Becker A."/>
            <person name="Abrahante J.E."/>
            <person name="Garbe J."/>
            <person name="Badalamenti J.P."/>
            <person name="Herman A."/>
            <person name="Mangelson H."/>
            <person name="Liachko I."/>
            <person name="Sullivan S."/>
            <person name="Sone E.D."/>
            <person name="Koren S."/>
            <person name="Silverstein K.A.T."/>
            <person name="Beckman K.B."/>
            <person name="Gohl D.M."/>
        </authorList>
    </citation>
    <scope>NUCLEOTIDE SEQUENCE</scope>
    <source>
        <strain evidence="2">Duluth1</strain>
        <tissue evidence="2">Whole animal</tissue>
    </source>
</reference>
<feature type="region of interest" description="Disordered" evidence="1">
    <location>
        <begin position="47"/>
        <end position="71"/>
    </location>
</feature>
<proteinExistence type="predicted"/>
<dbReference type="Proteomes" id="UP000828390">
    <property type="component" value="Unassembled WGS sequence"/>
</dbReference>
<name>A0A9D4ECC1_DREPO</name>